<accession>A0A7W5VCP9</accession>
<comment type="caution">
    <text evidence="2">The sequence shown here is derived from an EMBL/GenBank/DDBJ whole genome shotgun (WGS) entry which is preliminary data.</text>
</comment>
<protein>
    <recommendedName>
        <fullName evidence="1">Pyridoxamine 5'-phosphate oxidase N-terminal domain-containing protein</fullName>
    </recommendedName>
</protein>
<gene>
    <name evidence="2" type="ORF">FHR33_001082</name>
</gene>
<dbReference type="AlphaFoldDB" id="A0A7W5VCP9"/>
<dbReference type="EMBL" id="JACIBV010000001">
    <property type="protein sequence ID" value="MBB3725222.1"/>
    <property type="molecule type" value="Genomic_DNA"/>
</dbReference>
<feature type="domain" description="Pyridoxamine 5'-phosphate oxidase N-terminal" evidence="1">
    <location>
        <begin position="29"/>
        <end position="134"/>
    </location>
</feature>
<dbReference type="GeneID" id="95387665"/>
<dbReference type="Proteomes" id="UP000579945">
    <property type="component" value="Unassembled WGS sequence"/>
</dbReference>
<evidence type="ECO:0000313" key="2">
    <source>
        <dbReference type="EMBL" id="MBB3725222.1"/>
    </source>
</evidence>
<dbReference type="Gene3D" id="2.30.110.10">
    <property type="entry name" value="Electron Transport, Fmn-binding Protein, Chain A"/>
    <property type="match status" value="1"/>
</dbReference>
<reference evidence="2 3" key="1">
    <citation type="submission" date="2020-08" db="EMBL/GenBank/DDBJ databases">
        <title>Sequencing the genomes of 1000 actinobacteria strains.</title>
        <authorList>
            <person name="Klenk H.-P."/>
        </authorList>
    </citation>
    <scope>NUCLEOTIDE SEQUENCE [LARGE SCALE GENOMIC DNA]</scope>
    <source>
        <strain evidence="2 3">DSM 44320</strain>
    </source>
</reference>
<organism evidence="2 3">
    <name type="scientific">Nonomuraea dietziae</name>
    <dbReference type="NCBI Taxonomy" id="65515"/>
    <lineage>
        <taxon>Bacteria</taxon>
        <taxon>Bacillati</taxon>
        <taxon>Actinomycetota</taxon>
        <taxon>Actinomycetes</taxon>
        <taxon>Streptosporangiales</taxon>
        <taxon>Streptosporangiaceae</taxon>
        <taxon>Nonomuraea</taxon>
    </lineage>
</organism>
<evidence type="ECO:0000259" key="1">
    <source>
        <dbReference type="Pfam" id="PF01243"/>
    </source>
</evidence>
<name>A0A7W5VCP9_9ACTN</name>
<keyword evidence="3" id="KW-1185">Reference proteome</keyword>
<dbReference type="SUPFAM" id="SSF50475">
    <property type="entry name" value="FMN-binding split barrel"/>
    <property type="match status" value="1"/>
</dbReference>
<evidence type="ECO:0000313" key="3">
    <source>
        <dbReference type="Proteomes" id="UP000579945"/>
    </source>
</evidence>
<sequence>MSSVPLPAPRDLARRRADTVDRLFGGFQMWLATGSDGHGAHLIPVAYVWDDSTLTTATFRRSRTISNLRARPKARLAIGDTADVIMIDARATLLGVPDIDAASAEAFAKVSTDPRNAPDMFLYVRLVPERILAWNSLAEFSGRTLMLKGSWLDTPVD</sequence>
<dbReference type="Pfam" id="PF01243">
    <property type="entry name" value="PNPOx_N"/>
    <property type="match status" value="1"/>
</dbReference>
<proteinExistence type="predicted"/>
<dbReference type="InterPro" id="IPR012349">
    <property type="entry name" value="Split_barrel_FMN-bd"/>
</dbReference>
<dbReference type="InterPro" id="IPR011576">
    <property type="entry name" value="Pyridox_Oxase_N"/>
</dbReference>
<dbReference type="RefSeq" id="WP_183644270.1">
    <property type="nucleotide sequence ID" value="NZ_JACIBV010000001.1"/>
</dbReference>